<dbReference type="Proteomes" id="UP001271769">
    <property type="component" value="Unassembled WGS sequence"/>
</dbReference>
<dbReference type="EMBL" id="JAXCLX010000001">
    <property type="protein sequence ID" value="MDY0872544.1"/>
    <property type="molecule type" value="Genomic_DNA"/>
</dbReference>
<evidence type="ECO:0000313" key="1">
    <source>
        <dbReference type="EMBL" id="MDY0872544.1"/>
    </source>
</evidence>
<name>A0ABU5DZ35_9PROT</name>
<gene>
    <name evidence="1" type="ORF">SMD31_11440</name>
</gene>
<accession>A0ABU5DZ35</accession>
<evidence type="ECO:0000313" key="2">
    <source>
        <dbReference type="Proteomes" id="UP001271769"/>
    </source>
</evidence>
<dbReference type="RefSeq" id="WP_320500972.1">
    <property type="nucleotide sequence ID" value="NZ_JAXCLX010000001.1"/>
</dbReference>
<protein>
    <recommendedName>
        <fullName evidence="3">SMI1/KNR4 family protein</fullName>
    </recommendedName>
</protein>
<comment type="caution">
    <text evidence="1">The sequence shown here is derived from an EMBL/GenBank/DDBJ whole genome shotgun (WGS) entry which is preliminary data.</text>
</comment>
<reference evidence="1 2" key="1">
    <citation type="journal article" date="2013" name="Antonie Van Leeuwenhoek">
        <title>Dongia rigui sp. nov., isolated from freshwater of a large wetland in Korea.</title>
        <authorList>
            <person name="Baik K.S."/>
            <person name="Hwang Y.M."/>
            <person name="Choi J.S."/>
            <person name="Kwon J."/>
            <person name="Seong C.N."/>
        </authorList>
    </citation>
    <scope>NUCLEOTIDE SEQUENCE [LARGE SCALE GENOMIC DNA]</scope>
    <source>
        <strain evidence="1 2">04SU4-P</strain>
    </source>
</reference>
<proteinExistence type="predicted"/>
<keyword evidence="2" id="KW-1185">Reference proteome</keyword>
<organism evidence="1 2">
    <name type="scientific">Dongia rigui</name>
    <dbReference type="NCBI Taxonomy" id="940149"/>
    <lineage>
        <taxon>Bacteria</taxon>
        <taxon>Pseudomonadati</taxon>
        <taxon>Pseudomonadota</taxon>
        <taxon>Alphaproteobacteria</taxon>
        <taxon>Rhodospirillales</taxon>
        <taxon>Dongiaceae</taxon>
        <taxon>Dongia</taxon>
    </lineage>
</organism>
<evidence type="ECO:0008006" key="3">
    <source>
        <dbReference type="Google" id="ProtNLM"/>
    </source>
</evidence>
<sequence>MKFGTITPERLPRGFRYPVNFEKFCTATPAADIKPWFILDSREDADIWLDIVQEWYPERCLIPFAQHIVTGDDIACFDGNDRTGNPEVHLVHSFASAGWEDRGSVSNFEAWLALMEEDREEYLQQRAEDAAYEAERAAAENGKKKEEL</sequence>